<dbReference type="CDD" id="cd02042">
    <property type="entry name" value="ParAB_family"/>
    <property type="match status" value="1"/>
</dbReference>
<gene>
    <name evidence="3" type="ORF">IPV69_10530</name>
</gene>
<reference evidence="3 4" key="1">
    <citation type="submission" date="2020-10" db="EMBL/GenBank/DDBJ databases">
        <title>Wide distribution of Phycisphaera-like planctomycetes from WD2101 soil group in peatlands and genome analysis of the first cultivated representative.</title>
        <authorList>
            <person name="Dedysh S.N."/>
            <person name="Beletsky A.V."/>
            <person name="Ivanova A."/>
            <person name="Kulichevskaya I.S."/>
            <person name="Suzina N.E."/>
            <person name="Philippov D.A."/>
            <person name="Rakitin A.L."/>
            <person name="Mardanov A.V."/>
            <person name="Ravin N.V."/>
        </authorList>
    </citation>
    <scope>NUCLEOTIDE SEQUENCE [LARGE SCALE GENOMIC DNA]</scope>
    <source>
        <strain evidence="3 4">M1803</strain>
    </source>
</reference>
<organism evidence="3 4">
    <name type="scientific">Humisphaera borealis</name>
    <dbReference type="NCBI Taxonomy" id="2807512"/>
    <lineage>
        <taxon>Bacteria</taxon>
        <taxon>Pseudomonadati</taxon>
        <taxon>Planctomycetota</taxon>
        <taxon>Phycisphaerae</taxon>
        <taxon>Tepidisphaerales</taxon>
        <taxon>Tepidisphaeraceae</taxon>
        <taxon>Humisphaera</taxon>
    </lineage>
</organism>
<dbReference type="Gene3D" id="3.40.50.300">
    <property type="entry name" value="P-loop containing nucleotide triphosphate hydrolases"/>
    <property type="match status" value="1"/>
</dbReference>
<dbReference type="InterPro" id="IPR050678">
    <property type="entry name" value="DNA_Partitioning_ATPase"/>
</dbReference>
<feature type="compositionally biased region" description="Polar residues" evidence="1">
    <location>
        <begin position="340"/>
        <end position="350"/>
    </location>
</feature>
<dbReference type="InterPro" id="IPR027417">
    <property type="entry name" value="P-loop_NTPase"/>
</dbReference>
<dbReference type="PANTHER" id="PTHR13696:SF52">
    <property type="entry name" value="PARA FAMILY PROTEIN CT_582"/>
    <property type="match status" value="1"/>
</dbReference>
<feature type="region of interest" description="Disordered" evidence="1">
    <location>
        <begin position="289"/>
        <end position="359"/>
    </location>
</feature>
<evidence type="ECO:0000313" key="3">
    <source>
        <dbReference type="EMBL" id="QOV91756.1"/>
    </source>
</evidence>
<dbReference type="EMBL" id="CP063458">
    <property type="protein sequence ID" value="QOV91756.1"/>
    <property type="molecule type" value="Genomic_DNA"/>
</dbReference>
<accession>A0A7M2X1X0</accession>
<dbReference type="FunFam" id="3.40.50.300:FF:000285">
    <property type="entry name" value="Sporulation initiation inhibitor Soj"/>
    <property type="match status" value="1"/>
</dbReference>
<name>A0A7M2X1X0_9BACT</name>
<dbReference type="SUPFAM" id="SSF52540">
    <property type="entry name" value="P-loop containing nucleoside triphosphate hydrolases"/>
    <property type="match status" value="1"/>
</dbReference>
<evidence type="ECO:0000256" key="1">
    <source>
        <dbReference type="SAM" id="MobiDB-lite"/>
    </source>
</evidence>
<feature type="domain" description="AAA" evidence="2">
    <location>
        <begin position="1"/>
        <end position="182"/>
    </location>
</feature>
<dbReference type="KEGG" id="hbs:IPV69_10530"/>
<sequence length="359" mass="37929">MRVIALMNQKGGVGKTTTTVNLGAALAEYGKRVCLMDLDPQAHLTINYGVDPTPEINSLYNVLVDETPLLDALLGIDKGISLVPSSIDLAAAEIELVSVLGREMLLKKRLEAAIADASGEFDYDFVLLDCPPSLGLLTLNGLAMASEVLIPMQPHFLALQGVAKLLETVHLVSKRMNPQLKVAGIVLTLYDAQAKLSAEVLTELNDFIEASKGKNMPWSGARVFETKIRRNIKLAESPGHGEHIIKYDPASNGAADYRALAREILGISADEGKALAEQTNPAPVAVVAAAGAKPKRSRKPKTSKVADEKTSAPDAKPAPAVELTVNRDIDPKTLAAARVGTSTESGSATPQAVGESDAA</sequence>
<feature type="compositionally biased region" description="Basic residues" evidence="1">
    <location>
        <begin position="293"/>
        <end position="302"/>
    </location>
</feature>
<dbReference type="AlphaFoldDB" id="A0A7M2X1X0"/>
<dbReference type="InterPro" id="IPR025669">
    <property type="entry name" value="AAA_dom"/>
</dbReference>
<dbReference type="RefSeq" id="WP_206295068.1">
    <property type="nucleotide sequence ID" value="NZ_CP063458.1"/>
</dbReference>
<dbReference type="PANTHER" id="PTHR13696">
    <property type="entry name" value="P-LOOP CONTAINING NUCLEOSIDE TRIPHOSPHATE HYDROLASE"/>
    <property type="match status" value="1"/>
</dbReference>
<dbReference type="Proteomes" id="UP000593765">
    <property type="component" value="Chromosome"/>
</dbReference>
<proteinExistence type="predicted"/>
<keyword evidence="4" id="KW-1185">Reference proteome</keyword>
<evidence type="ECO:0000313" key="4">
    <source>
        <dbReference type="Proteomes" id="UP000593765"/>
    </source>
</evidence>
<protein>
    <submittedName>
        <fullName evidence="3">ParA family protein</fullName>
    </submittedName>
</protein>
<dbReference type="Pfam" id="PF13614">
    <property type="entry name" value="AAA_31"/>
    <property type="match status" value="1"/>
</dbReference>
<evidence type="ECO:0000259" key="2">
    <source>
        <dbReference type="Pfam" id="PF13614"/>
    </source>
</evidence>